<feature type="transmembrane region" description="Helical" evidence="8">
    <location>
        <begin position="433"/>
        <end position="451"/>
    </location>
</feature>
<dbReference type="SUPFAM" id="SSF103473">
    <property type="entry name" value="MFS general substrate transporter"/>
    <property type="match status" value="1"/>
</dbReference>
<evidence type="ECO:0000259" key="9">
    <source>
        <dbReference type="PROSITE" id="PS50850"/>
    </source>
</evidence>
<dbReference type="PROSITE" id="PS00217">
    <property type="entry name" value="SUGAR_TRANSPORT_2"/>
    <property type="match status" value="1"/>
</dbReference>
<feature type="transmembrane region" description="Helical" evidence="8">
    <location>
        <begin position="332"/>
        <end position="351"/>
    </location>
</feature>
<feature type="transmembrane region" description="Helical" evidence="8">
    <location>
        <begin position="272"/>
        <end position="295"/>
    </location>
</feature>
<evidence type="ECO:0000256" key="5">
    <source>
        <dbReference type="ARBA" id="ARBA00022989"/>
    </source>
</evidence>
<sequence>MGRQINKYTIGVCIFVAVGAWTYGFAFAIFIQAIGEPGFYAYFNLDPNSAYTASIEGAVNSLFAAGCAFGCIMQGLVGDWLGRKKTIILSQVLALVGGALCAGAVNVAMLVSTRFIQGLGLGQSLTLVSLYITEVANKNNRGLLNGLTACGLATGYVVCSWSGFGTYFSKNEMVQFRLLLALGVIGPIITLAGIYWVPESPRWLAWQGRRDEAWEVLRKLHYDPIGDPNEEASQAEFQQIVLQVEHDKKEDVTFLKMFTVPSWRRRSLTAMFLLFATQATGILSIGNFQLLLYQGLGFKNWLPLLFYCFYTLIGTAPNFLSSALMDRIGRRTLLLTGYIVITVMLIIEMVLQKFYVSSTNKAGAAATVAFLWIYVGCYGFFLDPPQFVYVSEIFPTTLRAKGVALGFASYFLGAITFTTPAATAARTIGWKMYLVYVGLNVISIVLIYFFVPETKNLSLEEIGELFGDEVVVHLSEDGHRVVEAEKVDISLVENRTCTAEA</sequence>
<keyword evidence="3 7" id="KW-0813">Transport</keyword>
<organism evidence="10 11">
    <name type="scientific">Sporothrix stenoceras</name>
    <dbReference type="NCBI Taxonomy" id="5173"/>
    <lineage>
        <taxon>Eukaryota</taxon>
        <taxon>Fungi</taxon>
        <taxon>Dikarya</taxon>
        <taxon>Ascomycota</taxon>
        <taxon>Pezizomycotina</taxon>
        <taxon>Sordariomycetes</taxon>
        <taxon>Sordariomycetidae</taxon>
        <taxon>Ophiostomatales</taxon>
        <taxon>Ophiostomataceae</taxon>
        <taxon>Sporothrix</taxon>
    </lineage>
</organism>
<protein>
    <recommendedName>
        <fullName evidence="9">Major facilitator superfamily (MFS) profile domain-containing protein</fullName>
    </recommendedName>
</protein>
<dbReference type="InterPro" id="IPR005828">
    <property type="entry name" value="MFS_sugar_transport-like"/>
</dbReference>
<evidence type="ECO:0000256" key="3">
    <source>
        <dbReference type="ARBA" id="ARBA00022448"/>
    </source>
</evidence>
<evidence type="ECO:0000313" key="10">
    <source>
        <dbReference type="EMBL" id="KAL1890067.1"/>
    </source>
</evidence>
<reference evidence="10 11" key="1">
    <citation type="journal article" date="2024" name="IMA Fungus">
        <title>IMA Genome - F19 : A genome assembly and annotation guide to empower mycologists, including annotated draft genome sequences of Ceratocystis pirilliformis, Diaporthe australafricana, Fusarium ophioides, Paecilomyces lecythidis, and Sporothrix stenoceras.</title>
        <authorList>
            <person name="Aylward J."/>
            <person name="Wilson A.M."/>
            <person name="Visagie C.M."/>
            <person name="Spraker J."/>
            <person name="Barnes I."/>
            <person name="Buitendag C."/>
            <person name="Ceriani C."/>
            <person name="Del Mar Angel L."/>
            <person name="du Plessis D."/>
            <person name="Fuchs T."/>
            <person name="Gasser K."/>
            <person name="Kramer D."/>
            <person name="Li W."/>
            <person name="Munsamy K."/>
            <person name="Piso A."/>
            <person name="Price J.L."/>
            <person name="Sonnekus B."/>
            <person name="Thomas C."/>
            <person name="van der Nest A."/>
            <person name="van Dijk A."/>
            <person name="van Heerden A."/>
            <person name="van Vuuren N."/>
            <person name="Yilmaz N."/>
            <person name="Duong T.A."/>
            <person name="van der Merwe N.A."/>
            <person name="Wingfield M.J."/>
            <person name="Wingfield B.D."/>
        </authorList>
    </citation>
    <scope>NUCLEOTIDE SEQUENCE [LARGE SCALE GENOMIC DNA]</scope>
    <source>
        <strain evidence="10 11">CMW 5346</strain>
    </source>
</reference>
<feature type="transmembrane region" description="Helical" evidence="8">
    <location>
        <begin position="55"/>
        <end position="76"/>
    </location>
</feature>
<keyword evidence="5 8" id="KW-1133">Transmembrane helix</keyword>
<evidence type="ECO:0000313" key="11">
    <source>
        <dbReference type="Proteomes" id="UP001583186"/>
    </source>
</evidence>
<gene>
    <name evidence="10" type="ORF">Sste5346_008503</name>
</gene>
<comment type="subcellular location">
    <subcellularLocation>
        <location evidence="1">Membrane</location>
        <topology evidence="1">Multi-pass membrane protein</topology>
    </subcellularLocation>
</comment>
<keyword evidence="6 8" id="KW-0472">Membrane</keyword>
<evidence type="ECO:0000256" key="4">
    <source>
        <dbReference type="ARBA" id="ARBA00022692"/>
    </source>
</evidence>
<dbReference type="PANTHER" id="PTHR48022">
    <property type="entry name" value="PLASTIDIC GLUCOSE TRANSPORTER 4"/>
    <property type="match status" value="1"/>
</dbReference>
<feature type="transmembrane region" description="Helical" evidence="8">
    <location>
        <begin position="144"/>
        <end position="164"/>
    </location>
</feature>
<dbReference type="PROSITE" id="PS50850">
    <property type="entry name" value="MFS"/>
    <property type="match status" value="1"/>
</dbReference>
<comment type="similarity">
    <text evidence="2 7">Belongs to the major facilitator superfamily. Sugar transporter (TC 2.A.1.1) family.</text>
</comment>
<dbReference type="PROSITE" id="PS00216">
    <property type="entry name" value="SUGAR_TRANSPORT_1"/>
    <property type="match status" value="1"/>
</dbReference>
<dbReference type="InterPro" id="IPR003663">
    <property type="entry name" value="Sugar/inositol_transpt"/>
</dbReference>
<dbReference type="InterPro" id="IPR020846">
    <property type="entry name" value="MFS_dom"/>
</dbReference>
<feature type="transmembrane region" description="Helical" evidence="8">
    <location>
        <begin position="176"/>
        <end position="197"/>
    </location>
</feature>
<feature type="transmembrane region" description="Helical" evidence="8">
    <location>
        <begin position="115"/>
        <end position="132"/>
    </location>
</feature>
<evidence type="ECO:0000256" key="2">
    <source>
        <dbReference type="ARBA" id="ARBA00010992"/>
    </source>
</evidence>
<feature type="transmembrane region" description="Helical" evidence="8">
    <location>
        <begin position="88"/>
        <end position="109"/>
    </location>
</feature>
<dbReference type="PANTHER" id="PTHR48022:SF11">
    <property type="entry name" value="MONOSACCHARIDE TRANSPORTER (HXT8), PUTATIVE (AFU_ORTHOLOGUE AFUA_2G08120)-RELATED"/>
    <property type="match status" value="1"/>
</dbReference>
<feature type="transmembrane region" description="Helical" evidence="8">
    <location>
        <begin position="363"/>
        <end position="382"/>
    </location>
</feature>
<proteinExistence type="inferred from homology"/>
<dbReference type="InterPro" id="IPR050360">
    <property type="entry name" value="MFS_Sugar_Transporters"/>
</dbReference>
<feature type="transmembrane region" description="Helical" evidence="8">
    <location>
        <begin position="301"/>
        <end position="320"/>
    </location>
</feature>
<dbReference type="Pfam" id="PF00083">
    <property type="entry name" value="Sugar_tr"/>
    <property type="match status" value="1"/>
</dbReference>
<evidence type="ECO:0000256" key="1">
    <source>
        <dbReference type="ARBA" id="ARBA00004141"/>
    </source>
</evidence>
<feature type="domain" description="Major facilitator superfamily (MFS) profile" evidence="9">
    <location>
        <begin position="12"/>
        <end position="455"/>
    </location>
</feature>
<evidence type="ECO:0000256" key="7">
    <source>
        <dbReference type="RuleBase" id="RU003346"/>
    </source>
</evidence>
<comment type="caution">
    <text evidence="10">The sequence shown here is derived from an EMBL/GenBank/DDBJ whole genome shotgun (WGS) entry which is preliminary data.</text>
</comment>
<dbReference type="InterPro" id="IPR005829">
    <property type="entry name" value="Sugar_transporter_CS"/>
</dbReference>
<dbReference type="NCBIfam" id="TIGR00879">
    <property type="entry name" value="SP"/>
    <property type="match status" value="1"/>
</dbReference>
<keyword evidence="11" id="KW-1185">Reference proteome</keyword>
<feature type="transmembrane region" description="Helical" evidence="8">
    <location>
        <begin position="403"/>
        <end position="421"/>
    </location>
</feature>
<evidence type="ECO:0000256" key="6">
    <source>
        <dbReference type="ARBA" id="ARBA00023136"/>
    </source>
</evidence>
<dbReference type="InterPro" id="IPR036259">
    <property type="entry name" value="MFS_trans_sf"/>
</dbReference>
<evidence type="ECO:0000256" key="8">
    <source>
        <dbReference type="SAM" id="Phobius"/>
    </source>
</evidence>
<dbReference type="EMBL" id="JAWCUI010000066">
    <property type="protein sequence ID" value="KAL1890067.1"/>
    <property type="molecule type" value="Genomic_DNA"/>
</dbReference>
<name>A0ABR3YQ57_9PEZI</name>
<feature type="transmembrane region" description="Helical" evidence="8">
    <location>
        <begin position="12"/>
        <end position="35"/>
    </location>
</feature>
<keyword evidence="4 8" id="KW-0812">Transmembrane</keyword>
<dbReference type="Proteomes" id="UP001583186">
    <property type="component" value="Unassembled WGS sequence"/>
</dbReference>
<accession>A0ABR3YQ57</accession>
<dbReference type="Gene3D" id="1.20.1250.20">
    <property type="entry name" value="MFS general substrate transporter like domains"/>
    <property type="match status" value="1"/>
</dbReference>